<evidence type="ECO:0000259" key="3">
    <source>
        <dbReference type="PROSITE" id="PS51762"/>
    </source>
</evidence>
<keyword evidence="2" id="KW-0378">Hydrolase</keyword>
<name>A0A7W5E420_9BACT</name>
<reference evidence="4 5" key="1">
    <citation type="submission" date="2020-08" db="EMBL/GenBank/DDBJ databases">
        <title>Genomic Encyclopedia of Type Strains, Phase III (KMG-III): the genomes of soil and plant-associated and newly described type strains.</title>
        <authorList>
            <person name="Whitman W."/>
        </authorList>
    </citation>
    <scope>NUCLEOTIDE SEQUENCE [LARGE SCALE GENOMIC DNA]</scope>
    <source>
        <strain evidence="4 5">CECT 8075</strain>
    </source>
</reference>
<dbReference type="SUPFAM" id="SSF49899">
    <property type="entry name" value="Concanavalin A-like lectins/glucanases"/>
    <property type="match status" value="1"/>
</dbReference>
<sequence>MLNPNLSDEFNGTELDNSKWLDHHPTWRGREPGIFLPSQVSVADGFLQIRGEKLKEEIVVRRGRGHKDVYTIAGGAVVSKNSGHFGYYECRCKAAATTMSTTFWFSGGGGIGPNGCDSYGQEWDIQECVGRRGDFDGKYFASGMHSNGHYWYTDCDGEKHDHRADQVTFEDPGLASAAFHVYGGWWKDATEASYYYDNGPAKHQTFYNKISDTPFDKPMRMNLVSETHPFPWIELPTDEELADPVKSVAVYDWVRGYSLVDFDASYAAEPNPNMATNGGFETGDLDQWKGRGGSRSVVSSPEHVHDGKYAVRLHGAALLSRLVLLKPETDYDYSCYAKVTPGSTFTCVLKSDDTFTAKVTEQQYERKSFRFRTPKSGNIRIEVSSSGEDHEGYFDNFVIRESNPDILEQPPIVDAFQERIEFGGEVIFDDRDNALAVPIIYAANQDRQVRLTLRHGDSVVSQTTIEANAGLANGIVKFVVQEDFSDSGRYALHASLMADGNSDATIGEAVQQITLPTANQ</sequence>
<protein>
    <recommendedName>
        <fullName evidence="3">GH16 domain-containing protein</fullName>
    </recommendedName>
</protein>
<organism evidence="4 5">
    <name type="scientific">Aporhodopirellula rubra</name>
    <dbReference type="NCBI Taxonomy" id="980271"/>
    <lineage>
        <taxon>Bacteria</taxon>
        <taxon>Pseudomonadati</taxon>
        <taxon>Planctomycetota</taxon>
        <taxon>Planctomycetia</taxon>
        <taxon>Pirellulales</taxon>
        <taxon>Pirellulaceae</taxon>
        <taxon>Aporhodopirellula</taxon>
    </lineage>
</organism>
<dbReference type="GO" id="GO:0005975">
    <property type="term" value="P:carbohydrate metabolic process"/>
    <property type="evidence" value="ECO:0007669"/>
    <property type="project" value="InterPro"/>
</dbReference>
<comment type="similarity">
    <text evidence="1">Belongs to the glycosyl hydrolase 16 family.</text>
</comment>
<gene>
    <name evidence="4" type="ORF">FHS27_005297</name>
</gene>
<dbReference type="AlphaFoldDB" id="A0A7W5E420"/>
<dbReference type="Pfam" id="PF02018">
    <property type="entry name" value="CBM_4_9"/>
    <property type="match status" value="1"/>
</dbReference>
<dbReference type="Gene3D" id="2.60.120.260">
    <property type="entry name" value="Galactose-binding domain-like"/>
    <property type="match status" value="1"/>
</dbReference>
<keyword evidence="5" id="KW-1185">Reference proteome</keyword>
<dbReference type="SUPFAM" id="SSF49785">
    <property type="entry name" value="Galactose-binding domain-like"/>
    <property type="match status" value="1"/>
</dbReference>
<dbReference type="EMBL" id="JACHXU010000024">
    <property type="protein sequence ID" value="MBB3209457.1"/>
    <property type="molecule type" value="Genomic_DNA"/>
</dbReference>
<evidence type="ECO:0000313" key="4">
    <source>
        <dbReference type="EMBL" id="MBB3209457.1"/>
    </source>
</evidence>
<evidence type="ECO:0000256" key="1">
    <source>
        <dbReference type="ARBA" id="ARBA00006865"/>
    </source>
</evidence>
<dbReference type="Proteomes" id="UP000536179">
    <property type="component" value="Unassembled WGS sequence"/>
</dbReference>
<dbReference type="InterPro" id="IPR000757">
    <property type="entry name" value="Beta-glucanase-like"/>
</dbReference>
<accession>A0A7W5E420</accession>
<dbReference type="Gene3D" id="2.60.120.200">
    <property type="match status" value="1"/>
</dbReference>
<evidence type="ECO:0000256" key="2">
    <source>
        <dbReference type="ARBA" id="ARBA00022801"/>
    </source>
</evidence>
<evidence type="ECO:0000313" key="5">
    <source>
        <dbReference type="Proteomes" id="UP000536179"/>
    </source>
</evidence>
<dbReference type="InterPro" id="IPR008979">
    <property type="entry name" value="Galactose-bd-like_sf"/>
</dbReference>
<dbReference type="InterPro" id="IPR013320">
    <property type="entry name" value="ConA-like_dom_sf"/>
</dbReference>
<dbReference type="GO" id="GO:0004553">
    <property type="term" value="F:hydrolase activity, hydrolyzing O-glycosyl compounds"/>
    <property type="evidence" value="ECO:0007669"/>
    <property type="project" value="InterPro"/>
</dbReference>
<feature type="domain" description="GH16" evidence="3">
    <location>
        <begin position="1"/>
        <end position="262"/>
    </location>
</feature>
<dbReference type="RefSeq" id="WP_315854682.1">
    <property type="nucleotide sequence ID" value="NZ_JACHXU010000024.1"/>
</dbReference>
<proteinExistence type="inferred from homology"/>
<comment type="caution">
    <text evidence="4">The sequence shown here is derived from an EMBL/GenBank/DDBJ whole genome shotgun (WGS) entry which is preliminary data.</text>
</comment>
<dbReference type="InterPro" id="IPR003305">
    <property type="entry name" value="CenC_carb-bd"/>
</dbReference>
<dbReference type="PROSITE" id="PS51762">
    <property type="entry name" value="GH16_2"/>
    <property type="match status" value="1"/>
</dbReference>
<dbReference type="Pfam" id="PF00722">
    <property type="entry name" value="Glyco_hydro_16"/>
    <property type="match status" value="1"/>
</dbReference>